<evidence type="ECO:0000256" key="7">
    <source>
        <dbReference type="ARBA" id="ARBA00023136"/>
    </source>
</evidence>
<evidence type="ECO:0000256" key="2">
    <source>
        <dbReference type="ARBA" id="ARBA00004236"/>
    </source>
</evidence>
<dbReference type="PANTHER" id="PTHR37461:SF1">
    <property type="entry name" value="ANTI-SIGMA-K FACTOR RSKA"/>
    <property type="match status" value="1"/>
</dbReference>
<dbReference type="GO" id="GO:0016989">
    <property type="term" value="F:sigma factor antagonist activity"/>
    <property type="evidence" value="ECO:0007669"/>
    <property type="project" value="TreeGrafter"/>
</dbReference>
<dbReference type="AlphaFoldDB" id="A0A3N2BCP2"/>
<comment type="subcellular location">
    <subcellularLocation>
        <location evidence="2">Cell membrane</location>
    </subcellularLocation>
    <subcellularLocation>
        <location evidence="1">Membrane</location>
        <topology evidence="1">Single-pass membrane protein</topology>
    </subcellularLocation>
</comment>
<dbReference type="InterPro" id="IPR051474">
    <property type="entry name" value="Anti-sigma-K/W_factor"/>
</dbReference>
<comment type="caution">
    <text evidence="13">The sequence shown here is derived from an EMBL/GenBank/DDBJ whole genome shotgun (WGS) entry which is preliminary data.</text>
</comment>
<dbReference type="Gene3D" id="1.10.10.1320">
    <property type="entry name" value="Anti-sigma factor, zinc-finger domain"/>
    <property type="match status" value="1"/>
</dbReference>
<keyword evidence="5" id="KW-1133">Transmembrane helix</keyword>
<dbReference type="GO" id="GO:0006417">
    <property type="term" value="P:regulation of translation"/>
    <property type="evidence" value="ECO:0007669"/>
    <property type="project" value="TreeGrafter"/>
</dbReference>
<name>A0A3N2BCP2_9MICO</name>
<dbReference type="EMBL" id="RKHK01000001">
    <property type="protein sequence ID" value="ROR73016.1"/>
    <property type="molecule type" value="Genomic_DNA"/>
</dbReference>
<keyword evidence="14" id="KW-1185">Reference proteome</keyword>
<keyword evidence="6" id="KW-0805">Transcription regulation</keyword>
<gene>
    <name evidence="13" type="ORF">EDD31_1381</name>
</gene>
<keyword evidence="8" id="KW-0804">Transcription</keyword>
<evidence type="ECO:0000256" key="9">
    <source>
        <dbReference type="ARBA" id="ARBA00029829"/>
    </source>
</evidence>
<evidence type="ECO:0000256" key="5">
    <source>
        <dbReference type="ARBA" id="ARBA00022989"/>
    </source>
</evidence>
<evidence type="ECO:0000256" key="3">
    <source>
        <dbReference type="ARBA" id="ARBA00022475"/>
    </source>
</evidence>
<feature type="domain" description="Anti-sigma K factor RskA C-terminal" evidence="12">
    <location>
        <begin position="97"/>
        <end position="229"/>
    </location>
</feature>
<evidence type="ECO:0000313" key="14">
    <source>
        <dbReference type="Proteomes" id="UP000280668"/>
    </source>
</evidence>
<evidence type="ECO:0000313" key="13">
    <source>
        <dbReference type="EMBL" id="ROR73016.1"/>
    </source>
</evidence>
<evidence type="ECO:0000256" key="10">
    <source>
        <dbReference type="ARBA" id="ARBA00030803"/>
    </source>
</evidence>
<evidence type="ECO:0000256" key="11">
    <source>
        <dbReference type="SAM" id="MobiDB-lite"/>
    </source>
</evidence>
<organism evidence="13 14">
    <name type="scientific">Bogoriella caseilytica</name>
    <dbReference type="NCBI Taxonomy" id="56055"/>
    <lineage>
        <taxon>Bacteria</taxon>
        <taxon>Bacillati</taxon>
        <taxon>Actinomycetota</taxon>
        <taxon>Actinomycetes</taxon>
        <taxon>Micrococcales</taxon>
        <taxon>Bogoriellaceae</taxon>
        <taxon>Bogoriella</taxon>
    </lineage>
</organism>
<dbReference type="PANTHER" id="PTHR37461">
    <property type="entry name" value="ANTI-SIGMA-K FACTOR RSKA"/>
    <property type="match status" value="1"/>
</dbReference>
<keyword evidence="4" id="KW-0812">Transmembrane</keyword>
<evidence type="ECO:0000256" key="8">
    <source>
        <dbReference type="ARBA" id="ARBA00023163"/>
    </source>
</evidence>
<dbReference type="InterPro" id="IPR041916">
    <property type="entry name" value="Anti_sigma_zinc_sf"/>
</dbReference>
<dbReference type="Pfam" id="PF10099">
    <property type="entry name" value="RskA_C"/>
    <property type="match status" value="1"/>
</dbReference>
<protein>
    <recommendedName>
        <fullName evidence="10">Regulator of SigK</fullName>
    </recommendedName>
    <alternativeName>
        <fullName evidence="9">Sigma-K anti-sigma factor RskA</fullName>
    </alternativeName>
</protein>
<dbReference type="RefSeq" id="WP_123303497.1">
    <property type="nucleotide sequence ID" value="NZ_RKHK01000001.1"/>
</dbReference>
<keyword evidence="3" id="KW-1003">Cell membrane</keyword>
<dbReference type="OrthoDB" id="153510at2"/>
<accession>A0A3N2BCP2</accession>
<feature type="region of interest" description="Disordered" evidence="11">
    <location>
        <begin position="214"/>
        <end position="234"/>
    </location>
</feature>
<sequence>MNREARGLLGAWALDAVDDVERRVVERAIAEDEELAAEARALRETVARLAQADAMPAPQELREKVLAQVATAPQRGSAGPSANPGISRRRGSRWWLTAAAAVAVLIPTGIAVQQADRAGTAEDELREFTEALARPDAELLSTEITGGGRAAALVSQEEVLFAASAVPELGEDSTYQLWVIDEGGPSSAGVLGVVDGRLEARLDPLPPGAALAMTIEPAGGSPEPTSDPILILGG</sequence>
<evidence type="ECO:0000256" key="1">
    <source>
        <dbReference type="ARBA" id="ARBA00004167"/>
    </source>
</evidence>
<dbReference type="GO" id="GO:0005886">
    <property type="term" value="C:plasma membrane"/>
    <property type="evidence" value="ECO:0007669"/>
    <property type="project" value="UniProtKB-SubCell"/>
</dbReference>
<proteinExistence type="predicted"/>
<reference evidence="13 14" key="1">
    <citation type="submission" date="2018-11" db="EMBL/GenBank/DDBJ databases">
        <title>Sequencing the genomes of 1000 actinobacteria strains.</title>
        <authorList>
            <person name="Klenk H.-P."/>
        </authorList>
    </citation>
    <scope>NUCLEOTIDE SEQUENCE [LARGE SCALE GENOMIC DNA]</scope>
    <source>
        <strain evidence="13 14">DSM 11294</strain>
    </source>
</reference>
<dbReference type="Proteomes" id="UP000280668">
    <property type="component" value="Unassembled WGS sequence"/>
</dbReference>
<evidence type="ECO:0000256" key="6">
    <source>
        <dbReference type="ARBA" id="ARBA00023015"/>
    </source>
</evidence>
<dbReference type="InterPro" id="IPR018764">
    <property type="entry name" value="RskA_C"/>
</dbReference>
<keyword evidence="7" id="KW-0472">Membrane</keyword>
<evidence type="ECO:0000259" key="12">
    <source>
        <dbReference type="Pfam" id="PF10099"/>
    </source>
</evidence>
<evidence type="ECO:0000256" key="4">
    <source>
        <dbReference type="ARBA" id="ARBA00022692"/>
    </source>
</evidence>